<dbReference type="InterPro" id="IPR013783">
    <property type="entry name" value="Ig-like_fold"/>
</dbReference>
<evidence type="ECO:0000313" key="3">
    <source>
        <dbReference type="EMBL" id="KEK20621.1"/>
    </source>
</evidence>
<organism evidence="3 4">
    <name type="scientific">Bacillus manliponensis</name>
    <dbReference type="NCBI Taxonomy" id="574376"/>
    <lineage>
        <taxon>Bacteria</taxon>
        <taxon>Bacillati</taxon>
        <taxon>Bacillota</taxon>
        <taxon>Bacilli</taxon>
        <taxon>Bacillales</taxon>
        <taxon>Bacillaceae</taxon>
        <taxon>Bacillus</taxon>
        <taxon>Bacillus cereus group</taxon>
    </lineage>
</organism>
<reference evidence="3 4" key="1">
    <citation type="submission" date="2014-06" db="EMBL/GenBank/DDBJ databases">
        <title>Draft genome sequence of Bacillus manliponensis JCM 15802 (MCCC 1A00708).</title>
        <authorList>
            <person name="Lai Q."/>
            <person name="Liu Y."/>
            <person name="Shao Z."/>
        </authorList>
    </citation>
    <scope>NUCLEOTIDE SEQUENCE [LARGE SCALE GENOMIC DNA]</scope>
    <source>
        <strain evidence="3 4">JCM 15802</strain>
    </source>
</reference>
<dbReference type="RefSeq" id="WP_162176054.1">
    <property type="nucleotide sequence ID" value="NZ_CBCSJC010000028.1"/>
</dbReference>
<comment type="caution">
    <text evidence="3">The sequence shown here is derived from an EMBL/GenBank/DDBJ whole genome shotgun (WGS) entry which is preliminary data.</text>
</comment>
<sequence length="382" mass="43252">MRSVKCFLMGLFVISQLSMFPVPSTAAEPVEIHTSTTEENEYDQVFETEIGEVTVSADKFQVGETVQIAVKPKNELVTNINGVLQLQKEDHPYGQRRVLSFVFDEQTKSWIASYTVSPYDLGGSWYIYMKSFSNEEKLQEEEINLITIINEQPTLDKEPPILEQILILNEEEIVSVTTGDSFAVEAKVTDSVSNVQEVHMYIEGEGGHIVFPLQNLGNSSWTGTYEVTEALQPGTYELFVEMKDAAGNGTIVSTRYKLIVEQKEEEIVVVEPDDEKDASEEPSEKEKVTVIITEPKETQQDELVAVQKDKDGRVEAKEQQEQKEEETKQVISEQNDGNKETEQKKQQEKKVEEDGFNPSYLFSIVAGLFLLFAALKHNKSWE</sequence>
<feature type="region of interest" description="Disordered" evidence="1">
    <location>
        <begin position="270"/>
        <end position="352"/>
    </location>
</feature>
<dbReference type="Gene3D" id="2.60.40.10">
    <property type="entry name" value="Immunoglobulins"/>
    <property type="match status" value="1"/>
</dbReference>
<accession>A0A073K235</accession>
<feature type="compositionally biased region" description="Basic and acidic residues" evidence="1">
    <location>
        <begin position="307"/>
        <end position="328"/>
    </location>
</feature>
<evidence type="ECO:0008006" key="5">
    <source>
        <dbReference type="Google" id="ProtNLM"/>
    </source>
</evidence>
<evidence type="ECO:0000256" key="2">
    <source>
        <dbReference type="SAM" id="SignalP"/>
    </source>
</evidence>
<keyword evidence="2" id="KW-0732">Signal</keyword>
<dbReference type="STRING" id="574376.BAMA_14520"/>
<name>A0A073K235_9BACI</name>
<dbReference type="Proteomes" id="UP000027822">
    <property type="component" value="Unassembled WGS sequence"/>
</dbReference>
<evidence type="ECO:0000313" key="4">
    <source>
        <dbReference type="Proteomes" id="UP000027822"/>
    </source>
</evidence>
<gene>
    <name evidence="3" type="ORF">BAMA_14520</name>
</gene>
<dbReference type="EMBL" id="JOTN01000003">
    <property type="protein sequence ID" value="KEK20621.1"/>
    <property type="molecule type" value="Genomic_DNA"/>
</dbReference>
<feature type="chain" id="PRO_5001692547" description="Transglycosylase" evidence="2">
    <location>
        <begin position="27"/>
        <end position="382"/>
    </location>
</feature>
<feature type="signal peptide" evidence="2">
    <location>
        <begin position="1"/>
        <end position="26"/>
    </location>
</feature>
<evidence type="ECO:0000256" key="1">
    <source>
        <dbReference type="SAM" id="MobiDB-lite"/>
    </source>
</evidence>
<proteinExistence type="predicted"/>
<keyword evidence="4" id="KW-1185">Reference proteome</keyword>
<feature type="compositionally biased region" description="Basic and acidic residues" evidence="1">
    <location>
        <begin position="336"/>
        <end position="352"/>
    </location>
</feature>
<protein>
    <recommendedName>
        <fullName evidence="5">Transglycosylase</fullName>
    </recommendedName>
</protein>
<dbReference type="AlphaFoldDB" id="A0A073K235"/>
<dbReference type="OrthoDB" id="2937663at2"/>
<feature type="compositionally biased region" description="Basic and acidic residues" evidence="1">
    <location>
        <begin position="282"/>
        <end position="299"/>
    </location>
</feature>
<feature type="compositionally biased region" description="Acidic residues" evidence="1">
    <location>
        <begin position="270"/>
        <end position="281"/>
    </location>
</feature>